<keyword evidence="2" id="KW-0812">Transmembrane</keyword>
<gene>
    <name evidence="3" type="ORF">PPAR1163_LOCUS13597</name>
</gene>
<reference evidence="3" key="1">
    <citation type="submission" date="2021-01" db="EMBL/GenBank/DDBJ databases">
        <authorList>
            <person name="Corre E."/>
            <person name="Pelletier E."/>
            <person name="Niang G."/>
            <person name="Scheremetjew M."/>
            <person name="Finn R."/>
            <person name="Kale V."/>
            <person name="Holt S."/>
            <person name="Cochrane G."/>
            <person name="Meng A."/>
            <person name="Brown T."/>
            <person name="Cohen L."/>
        </authorList>
    </citation>
    <scope>NUCLEOTIDE SEQUENCE</scope>
    <source>
        <strain evidence="3">CCMP2877</strain>
    </source>
</reference>
<evidence type="ECO:0000256" key="1">
    <source>
        <dbReference type="SAM" id="MobiDB-lite"/>
    </source>
</evidence>
<feature type="transmembrane region" description="Helical" evidence="2">
    <location>
        <begin position="39"/>
        <end position="62"/>
    </location>
</feature>
<feature type="compositionally biased region" description="Basic and acidic residues" evidence="1">
    <location>
        <begin position="157"/>
        <end position="167"/>
    </location>
</feature>
<proteinExistence type="predicted"/>
<evidence type="ECO:0000313" key="3">
    <source>
        <dbReference type="EMBL" id="CAD9255228.1"/>
    </source>
</evidence>
<feature type="compositionally biased region" description="Basic residues" evidence="1">
    <location>
        <begin position="214"/>
        <end position="224"/>
    </location>
</feature>
<evidence type="ECO:0000256" key="2">
    <source>
        <dbReference type="SAM" id="Phobius"/>
    </source>
</evidence>
<feature type="region of interest" description="Disordered" evidence="1">
    <location>
        <begin position="206"/>
        <end position="234"/>
    </location>
</feature>
<protein>
    <submittedName>
        <fullName evidence="3">Uncharacterized protein</fullName>
    </submittedName>
</protein>
<feature type="region of interest" description="Disordered" evidence="1">
    <location>
        <begin position="133"/>
        <end position="179"/>
    </location>
</feature>
<keyword evidence="2" id="KW-1133">Transmembrane helix</keyword>
<feature type="transmembrane region" description="Helical" evidence="2">
    <location>
        <begin position="74"/>
        <end position="97"/>
    </location>
</feature>
<dbReference type="EMBL" id="HBGJ01021016">
    <property type="protein sequence ID" value="CAD9255228.1"/>
    <property type="molecule type" value="Transcribed_RNA"/>
</dbReference>
<dbReference type="AlphaFoldDB" id="A0A7S1U4V9"/>
<feature type="compositionally biased region" description="Basic residues" evidence="1">
    <location>
        <begin position="168"/>
        <end position="179"/>
    </location>
</feature>
<name>A0A7S1U4V9_9STRA</name>
<accession>A0A7S1U4V9</accession>
<organism evidence="3">
    <name type="scientific">Phaeomonas parva</name>
    <dbReference type="NCBI Taxonomy" id="124430"/>
    <lineage>
        <taxon>Eukaryota</taxon>
        <taxon>Sar</taxon>
        <taxon>Stramenopiles</taxon>
        <taxon>Ochrophyta</taxon>
        <taxon>Pinguiophyceae</taxon>
        <taxon>Pinguiochrysidales</taxon>
        <taxon>Pinguiochrysidaceae</taxon>
        <taxon>Phaeomonas</taxon>
    </lineage>
</organism>
<sequence>MAKQKGAEAPHKPLMVDAASMTEPVRELQPPDPDWRATLLHVFALCAVQVGINVAIMVFIYTGDEVTEHVYVLAALWMMFIYSVLLPISILRFVFIVKDHKVLRIFLRGLLTVVDMLSVPLLASLARMVAELPPRPNPTRNTPSPNTNPHATLPQGRQERDAFDRELRPRHRRRPHRKPWRLRRHVDFGALQAGHRRAPLRRRGVRVHLPAQRRAARRGRLRAARRADAGEAHS</sequence>
<feature type="compositionally biased region" description="Low complexity" evidence="1">
    <location>
        <begin position="138"/>
        <end position="149"/>
    </location>
</feature>
<keyword evidence="2" id="KW-0472">Membrane</keyword>
<feature type="compositionally biased region" description="Basic and acidic residues" evidence="1">
    <location>
        <begin position="225"/>
        <end position="234"/>
    </location>
</feature>